<accession>A0AA86NP77</accession>
<keyword evidence="1" id="KW-0812">Transmembrane</keyword>
<dbReference type="Proteomes" id="UP001642409">
    <property type="component" value="Unassembled WGS sequence"/>
</dbReference>
<organism evidence="2">
    <name type="scientific">Hexamita inflata</name>
    <dbReference type="NCBI Taxonomy" id="28002"/>
    <lineage>
        <taxon>Eukaryota</taxon>
        <taxon>Metamonada</taxon>
        <taxon>Diplomonadida</taxon>
        <taxon>Hexamitidae</taxon>
        <taxon>Hexamitinae</taxon>
        <taxon>Hexamita</taxon>
    </lineage>
</organism>
<evidence type="ECO:0000256" key="1">
    <source>
        <dbReference type="SAM" id="Phobius"/>
    </source>
</evidence>
<keyword evidence="1" id="KW-1133">Transmembrane helix</keyword>
<sequence>MIFLSQILLYSDPLCDWSTEGFVWSSYSDCNIGTVIDSTLLVATADLSVANIFDLYKSNSNYSLANLTGQIKHMYIFVNTSINIIDPTSYITLFDYISGSMTNVTLSGFINITVDVSNPTSLFFAPFGNFLYDLATQNAKFVQIYSDLQFRVNGMLVTFDGQYFNGTIKTRLLTNFNQKADVARKMTFIAPPLNYIDMLRQHKLYVELVDKTPYYCAFDAFNSKNLHIKYYELPFRTLRDFKYLLNGAVQVKLDALGNQVTDNTFTTIVYTSDTKAFVPKGLMCGTNSYFKYDGTCTTNLACSGFIFKHMCLKACPTGQYTLSSYIVDSKDYCQTTCPQHLGYIPSGQTCVYSPNSSCTGGDTLFQKGCYQTMPNGLVLWIEPLNEQECLDASYKYFVQQTTMMYSYCTNNAPDGYYFHNKTFTIECNDFILPTRECAKECSQEQILITGSQKFCQYSCSFNFGSALFNNNGVCAAACSDSQYTYKNTCLKCTGAKDGGLHFNQTNSQCMTCAQVKYDKQSLVCTTTCPFTFNSICYDSCPPQTFTDGTNCVLNCANQIQDYQCATCSLSFNQHCRSQCSFYEYELADQCKSRSRDKYGRIWNYTESYNLDEIGNLDLAIWENFQTNLEGDASIPLGVVNALNLNLFGNSYHLLRVNSGSIKNTKFVVNVTLDFSKLPQPDEVIICILESVNGIVNNIEIIGEVRIKNVQSTGQKLILSNAFGSVQLRNGDRTMNGSFLSNIKTNLKFYIDDNLVTSSTTNNGVQVVLVSCKEEAMTDLQLSPFTTEGLKLQLDSTDDISTQVSNNKLYKQEIKLVDQTFEIYTQFDAQNQKMKNIFADYYISPFLLSKEIQNEIVGMKQYNFDVFKNIIDLQQNSADIKYSVFASLTKAVILENKQFSFRCQGNQIVDITSLTCIQRSQCASNRYILDSLCLKSCLKGQFYLQSGSINICYDQCPNNQGYRNPLQNNYISQEGSACVYCPNYAFNQYCLTSCAYDHFTFQQGCYNVCPVGTLISGKTCTVPASQTSCISSYFVRLSLITSLDLYDICSPIMLPSLYKHKTLTNTYVPVCSGKVLLNLTCDTTSALPCTDVLDISYTPLTQTISGSSICTLHCDAGMTNSSGTCINTCSELYYQQLSSGNCLTCQQNIYDTGIIWDRLTKKCVPSCIYFNRTLCNAAAINPLDLTKCSFNLTEKQIVQISCIRTCQYQSSQALIDACISNCPQQNTYIEQLGYPICEQPTNIINCAHKLVIIELIEYSCIDRCPIFTFAYQEECHYSCPTYAKYIDTDGITCVPTCTNSIFTIIKDQLHCLDSCSLPLKTKIDPSYDNYLQCYSSLELKQFYPECSFIKSLLWGPTNQICKYLNSSDFYNSRFDALQYVEQQFISQWVYHSINVVDFIQNSGTFLVLELTQTASMNNGLLVVNVTIDMSNPTNVNLNAIKVCLFDQVLGSLNNISVTGFVNITNFDKTKTTNVVLSQLFGNVLLTGADRVVGGSFFTNVSSNLQFFINNNEVVQDNQTFTGLEGVSIRYVQSFEEVTSSSFAVNLLPYGATVPGMLAANPQVLYSSPLSYVDWRTGNKAEKIIYSAFDPVIYKNALNDFYGGAFLQYQEKMRQINGLTKVSFDKYDLIIPVVDANSDVRTVIYNSESKAVILQDQRFPVVCTQGQIADIISKKCIDRTACSGQRYIYNSICVKQCPVSYKLVQILDGSSAPLYNICYAVCPQWLGYRDPDVVDMLDSRNNTCVKCTAGQLAKQASCAATCQSPLFTFEKGCYTTCPLGTVVAGLVCSQPTQASDCNANYYIKLNDILPGQFYDICQSSLPVDKYRDTVTANKFNWKCTGKVLLSGICDMTSALGCASVSDSLYKVVTNSLQGTQFCQISCIDGLLNNSNTCSNQAEDLHYPQYSSGSSLTCDLTAYDTGYMYDRLNMVCVTSCNYRNHTKIGIICEQQTDFVNCPKRMEVEPGIFKCFDKCPLNKIELSSVCISSCPADNIYIQLDGRSCSTGCQTGEMIQVNNTEVQCVAQCVYPFKTISQSVYGSYSQCVPIYNIPQLKGGCDWVFTSRIWDPQEMCDIPATTDFLQWTNYQTQLAGTGINMGVVNVINLLQASTLFQAFNIPAAKVIKNGLLVVNVTIDMSNPTNVNLNAIKVCLFDQVLGSLNNISVTGFVNITNFDKTKTTNVVLSQLFGNVLLTGADRVVGGSFFTNVSSNLQFFINNNEVVQDNQTFTGLEGVSIRYVQSFEEVTSSSFAVNLLPYGATVPGMLAANPQVLYSSPLSYVDWRTGNKAEKIIYSAFDPVIYKNALNDFYGGAFLQYQEKMRQINGLTKVSFDKYDLIIPVVDANSDVRTVIYNSESKAVILQDQRFPVVCTQGQIADIISKKCIDRTACSGQRYIYNSICVKQCPVSYKLVQILDGSSAPLYNICYAVCPQWLGYRDPDVVDMLDSRNNTCVKCTAGQLAKQASCAATCQSPLFTFEKGCYTTCPLGTVVAGLVCSQPTQASDCNANYYIKLNDILPGQFYDICQSSLPVDKYRDTVTANKFNWKCTGKVLLSGICDMTSALGCASVSDSLYKVVTNSLQGTQFCQISCIDGLLNNSNTCSDKCNDLNYPQYQIGSCLTCDLDLYDSGTYWDRTTTVCQTGCTYLNTTKLDIVYNICEDKMDAKNCPSKTLTGSIHICTQLCTADKFRINTVQDDFGECVDSCTIGSNYLQVDQINCDTSCLTGFVFQQSDGRLTCKQDCLYPYSIRLFSNNQQECYNQQVIYNNNGSCDWMLSTRTWLPQQECSLVNKQINYNNYNNKHTNIIDLSVLNIYSLINVNGVFKAVNLGTNSIISNAVFVVNTTIDISNQQDSKVCIFDNVLGQVKNISVYGVINIIFNSQTPKTLIISKMFGTVPRSQQDRQVVNGGVYFEKLTSGLQYFLNGIEITSNQTIQNVQIKIVNSFEEALTQSQLGYPPVNAVMQLITSTIQSQIVINKLYSNPAQILVNSSSQLNIIIYTGFSKSLYTNSYLDYYTQSFSLYLEMIRITKNLQLQFISRYSTISSVFDEQGYIVYTGPTIAVLTKDFKGILICQFGKLLNFESESCIEQSQCQGFILGSLCIKICPPTYKYIKHQNVNYCQLNCPLYLGYRDPPIDLNSKSTQQCIKCEVYSSQTQCLTECSAQSYSFKMGCYSICPAGTLVKGSACFEPITESDCAQYFVKISNLNSYQLYDYCSQSIPTGLYQNGQTFTWKCDQYTSLENVCIQNPICTQLITENIPVINNKTCALTCVQPLVNNSGFCQIDCVDGYYSSLLTGSCNQCLNDIYDGGKIWNRNSKTCQLADSCSYLNTTRQYPQICEQYETEFCQIIMNITAAKFRCELTCDLGYFNYSGKCYTSCPSNSYLQTNGLNCDTSCPSNIIKIQQDNQQCLDQCQKPLQLKAATNGNQECYLPYHKNFTINCDWVFTSRIWDPQEMCDIPATTDFLQWTNYQTQLAGTGINMGVVNVINLLQASTLFQAFNIPAAKVIKNGLLVVNVTIDMSNPTNVNLNAIKVCLFDQVLGSLNNISVTGFVNITNFDKTKTTNVVLSQLFGNVLLTGADRVVGGSFFTNVSSNLQFFINNNEVVQDNQTFTGLEGVSIRYVQSFEEVTSSSFAVNLLPYGATVPGMLAANPQVLYSSPLSYVDWRTGNKAEKIIYSAFDPVIYKNALNDFYGGAFLQYQEKMRQINGLTKVSFDKYDLIIPVVDANSDVRTIIYNSESKAVILQDQRFPVVCTQGQIADIISKKCIDRTACSGQRYIYNSICVKQCPVSYKLVQILDGSSAPLYNICYAVCPQWLGYRDPDVVDMLDSRNNTCVKCTAGQLAKQASCAATCQSPLFTFEKGCYTTCPLGTVVAGLVCSQPTQASDCNANYYIKLNDILPGQFYDICQSSLPVDKYRDTVTANKFNWKCTGKVLLSGICDMTSALGCASVSDSLYKVVTNSLQGTQFCQISCIDGLLNNSNTCSNQAEDLHYPQYSSGSSLTCDLTAYDTGYMYDRLNMVCVTSCNYRNHTKIGIICEQQTDFVNCPKRMEVEPGIFKCFDKCPLNKIELSSVCISSCPADNIYIQLDGRSCSTGCQTGEMIQVNNTEVQCVAQCVYPFKTISQSVYGSYSQCVPIYNIPQLKGGCDWVFTSRIWDPQEMCDIPATTDFLQWTNYQTQLAGTGINMGVVNVINLLQASTLFQAFNIPAAKVIKNGLLVVNVTIDMSNPTNVNLNAIKVCLFDQVLGSLNNISVTGFVNITNFDKTKTTNVVLSQLFGNVLLTGADRVVGGSFFTNVSSNLQFFINNNEVVQDNQTFTGLEGVSIRYVQSFEEVTSSSFAVNLLPYGATVPGMLAANPQVLYSSPLSYVDWRTGNKAEKIIYSAFDPVIYKNALNDFYGGAFLQYQEKMRQINGLTKVSFDKYDLIIPVVDANSDVRTIIYNSESKAVILQDQRFPVVCTQGQIADIISKKCIDRTACSGQRYIYNSICVKQCPVSYKLVQILDGSSAPLYNICYAVCPQWLGYRDPDVVDMLDSRNNTCVKCTAGQLAKQASCAATCQSPLFTFEKGCYTTCPLGTVVAGLVCSQPTQASDCNANYYIKLNDILPGQFYDVCRQNRPIYLLNDTNIFTWHCTGIEHINMSCGSETSLSCTNLVVQYQPVLTAFKSQCALSCIQNSINNQGVCEKVCDNGYPQTMSGSCNICDNQFYDLGLYFNRKLQICQQEVCIYANQTNNSICEDPLNKQYCPSYQDIGASHYLCTSCGSNKKYYQGSCLDDCPDNSFLQLNGWQCDTQCNKYMLIQQAGRYYKCIEKCILPQVQIQGAASLSSYKVCQLCQNGYLASRDDSQCIHAEICVYLNGSVCESNVNPKYCPRIQLKPNTQNNYICLSTCVGLLEYQKQCYLICPFDTFAQNDKCIKECAFYKFTLILGSLQPECDSQCSKLQFMNETNSKRVYSCIQNCPPTYYPTRQSICSICNYYDTLPNPNYCEDPLDNAICTYLRQIENNYICLTTCAPTEFYLGKLCVTSCPVFVNHKNLSVCTDICGSSPLGYAVRMVNNVATNVCYDKCPSDKPNYESLFYYNTQQCIDGNCNSQGKYVEVNLKCTNLCASLMYVYKQDENLKFQCLPINSSCSKYRLLDNMKECYNSCPLGYNFQQGNECTLSCPIYMADPKSNSLKICIDTCGNFNPPYVNFDSQNRIECVSLCGDKCVFIDGRTKMCIQSYTAYTWDGSNKICSNGCSSFWIIDQSKSANARYCANSCDTFTLPAFMQVADGTKQCVSKCNDTFPFQDGKECKAYCQYVSNQQLSVLSKLKCQVDQCIRYFSFYNQALMDTKICSNDCSGTYFYNFGMQCVQFCNTTVNPYVALNGYECVKQCTGESAISIDLFGCDLTCNFYIDNNSRWCTDKCPSKYPFRKLYQVLFNPRYQCVDACLNYEYSQPTQNDIKECKQCDILFEYIGIDKHCLTECRPGQVRYKTQCYDGLCRDFSDLQYTTLDGNCSSTCSGDLVDNLLDKKCTKSCLVNQLYRITDGEKLCVSDCGQIYKNGQLIQEWYTDDDMYTCMNVPQCVTVCPIGKFKALLQTGKTYKYCDSNCANEKYYVQIQTEYYCLQTCPIYEYNAALKINQCLDGCYQSKFAHKMYQVTPQQIQCVISCPDSDPFISNTNSSFCQPQCNVKCLHGTCVQQNYTYDGLTRTCITTCFQNLTQEYQFVRQNHMLCSGACNSEQVFYRYLLTQTGSCLKYCPEDRIFINPQSRECLLKCSPKYYKVIDQGKYCVYTANNCLDLVTYNRSIKDGFHTQCAVWCDQSTPFELQNLAKDCVAYCPPGTYHLEGKCLYQCTGQDIYALQVNLSSTIQQYNCTFTCKSGFYSTITTQQQQLFCNDTCDQPYVMRVNQVKGLQECLQQCDSNEYQHGNRQCTFLPCTADPTHKFVQNMICLQNCPKFLNKTIFTCIDTCEGMASGYIIEVILGQYAYVCYPTCSTNYIDLRSEFTFYNVGKCIIECSKSDVLYEELIVEPYYYCVTKCRDSQRFVQLDRIKCGATCPQSLFEIDTIGNNLCIQQCDIPRGRVQNFGIIQCVACPNYVSEVDQKCMDQCDYYNITETKMVCRMQGNTRNSLTCPIYTNDFAPFLCLFECNILRDGPWCVQKCSITGKIYVPEFGFNCQSSCETYYRYLVLFGYEQPQCQSTCDYMMSTTNNYECKSKCESNLSVFVLGRTLYCNNCSSDMKLKIELISNSLKFTCQIECQQGEISPLQQVCTSLVCQQSIEINNAQQGSFTGMVCQSALFSLNYSTNNLTLNYVDLQIGKAAVRNGVGLFVLQNGTVFGISTNPNIFYNVNKTRELRNLNIYGAISVALLSGPPTFSDTYSVLLLDNGTFLHNNKTERLDFLVNEKPRDILGFYDKYVTNVSNRNINYLLTDTNLYFRGSCQSGLCGKNSDGELFKTTFGKSPYLYGIWTKIDLIQSGFNFTADQIDSMQAHEWALLFKLKNGQKYVYGNNTFNRLCSQVEGVQILNLTGKDQVYIAQNNTLFSTKDSLQYCGAKFSVDDYDYENTVKVPTNLPIQFNEQYGWKFSDNTIVQISAGTGGFMIRTAFQVFGIGKCIAFECYNFYGRQIYFSGQVQSIAWSGMNLGLTGNEDSSAIYYENKIVPIIPDIKEEEEEWEETVVIDIVNTKKQVKMWPYYLLIFIVIDIVAVILIIAMTKKIIKNNKMKKLMVKQRIRQPKTLTKIVKEVRKVDNVLQNTNLTADINIEFI</sequence>
<reference evidence="3 4" key="2">
    <citation type="submission" date="2024-07" db="EMBL/GenBank/DDBJ databases">
        <authorList>
            <person name="Akdeniz Z."/>
        </authorList>
    </citation>
    <scope>NUCLEOTIDE SEQUENCE [LARGE SCALE GENOMIC DNA]</scope>
</reference>
<keyword evidence="4" id="KW-1185">Reference proteome</keyword>
<comment type="caution">
    <text evidence="2">The sequence shown here is derived from an EMBL/GenBank/DDBJ whole genome shotgun (WGS) entry which is preliminary data.</text>
</comment>
<evidence type="ECO:0000313" key="4">
    <source>
        <dbReference type="Proteomes" id="UP001642409"/>
    </source>
</evidence>
<gene>
    <name evidence="2" type="ORF">HINF_LOCUS10854</name>
    <name evidence="3" type="ORF">HINF_LOCUS6120</name>
</gene>
<dbReference type="EMBL" id="CAXDID020000012">
    <property type="protein sequence ID" value="CAL5980333.1"/>
    <property type="molecule type" value="Genomic_DNA"/>
</dbReference>
<name>A0AA86NP77_9EUKA</name>
<dbReference type="EMBL" id="CATOUU010000279">
    <property type="protein sequence ID" value="CAI9923209.1"/>
    <property type="molecule type" value="Genomic_DNA"/>
</dbReference>
<proteinExistence type="predicted"/>
<protein>
    <submittedName>
        <fullName evidence="2">Cysteine-rich membrane protein 2</fullName>
    </submittedName>
    <submittedName>
        <fullName evidence="3">Cysteine-rich_membrane protein 2</fullName>
    </submittedName>
</protein>
<keyword evidence="1" id="KW-0472">Membrane</keyword>
<feature type="transmembrane region" description="Helical" evidence="1">
    <location>
        <begin position="6665"/>
        <end position="6687"/>
    </location>
</feature>
<evidence type="ECO:0000313" key="2">
    <source>
        <dbReference type="EMBL" id="CAI9923209.1"/>
    </source>
</evidence>
<reference evidence="2" key="1">
    <citation type="submission" date="2023-06" db="EMBL/GenBank/DDBJ databases">
        <authorList>
            <person name="Kurt Z."/>
        </authorList>
    </citation>
    <scope>NUCLEOTIDE SEQUENCE</scope>
</reference>
<evidence type="ECO:0000313" key="3">
    <source>
        <dbReference type="EMBL" id="CAL5980333.1"/>
    </source>
</evidence>